<name>A0A0F9IAH0_9ZZZZ</name>
<dbReference type="PANTHER" id="PTHR10133:SF27">
    <property type="entry name" value="DNA POLYMERASE NU"/>
    <property type="match status" value="1"/>
</dbReference>
<evidence type="ECO:0000256" key="1">
    <source>
        <dbReference type="ARBA" id="ARBA00022705"/>
    </source>
</evidence>
<dbReference type="EMBL" id="LAZR01019918">
    <property type="protein sequence ID" value="KKL90780.1"/>
    <property type="molecule type" value="Genomic_DNA"/>
</dbReference>
<accession>A0A0F9IAH0</accession>
<dbReference type="Pfam" id="PF00476">
    <property type="entry name" value="DNA_pol_A"/>
    <property type="match status" value="1"/>
</dbReference>
<dbReference type="SMART" id="SM00482">
    <property type="entry name" value="POLAc"/>
    <property type="match status" value="1"/>
</dbReference>
<evidence type="ECO:0000259" key="3">
    <source>
        <dbReference type="SMART" id="SM00482"/>
    </source>
</evidence>
<organism evidence="4">
    <name type="scientific">marine sediment metagenome</name>
    <dbReference type="NCBI Taxonomy" id="412755"/>
    <lineage>
        <taxon>unclassified sequences</taxon>
        <taxon>metagenomes</taxon>
        <taxon>ecological metagenomes</taxon>
    </lineage>
</organism>
<reference evidence="4" key="1">
    <citation type="journal article" date="2015" name="Nature">
        <title>Complex archaea that bridge the gap between prokaryotes and eukaryotes.</title>
        <authorList>
            <person name="Spang A."/>
            <person name="Saw J.H."/>
            <person name="Jorgensen S.L."/>
            <person name="Zaremba-Niedzwiedzka K."/>
            <person name="Martijn J."/>
            <person name="Lind A.E."/>
            <person name="van Eijk R."/>
            <person name="Schleper C."/>
            <person name="Guy L."/>
            <person name="Ettema T.J."/>
        </authorList>
    </citation>
    <scope>NUCLEOTIDE SEQUENCE</scope>
</reference>
<keyword evidence="1" id="KW-0235">DNA replication</keyword>
<dbReference type="GO" id="GO:0006302">
    <property type="term" value="P:double-strand break repair"/>
    <property type="evidence" value="ECO:0007669"/>
    <property type="project" value="TreeGrafter"/>
</dbReference>
<dbReference type="InterPro" id="IPR012337">
    <property type="entry name" value="RNaseH-like_sf"/>
</dbReference>
<dbReference type="InterPro" id="IPR043502">
    <property type="entry name" value="DNA/RNA_pol_sf"/>
</dbReference>
<dbReference type="Gene3D" id="1.10.150.20">
    <property type="entry name" value="5' to 3' exonuclease, C-terminal subdomain"/>
    <property type="match status" value="2"/>
</dbReference>
<dbReference type="SUPFAM" id="SSF53098">
    <property type="entry name" value="Ribonuclease H-like"/>
    <property type="match status" value="1"/>
</dbReference>
<protein>
    <recommendedName>
        <fullName evidence="3">DNA-directed DNA polymerase family A palm domain-containing protein</fullName>
    </recommendedName>
</protein>
<dbReference type="GO" id="GO:0003887">
    <property type="term" value="F:DNA-directed DNA polymerase activity"/>
    <property type="evidence" value="ECO:0007669"/>
    <property type="project" value="InterPro"/>
</dbReference>
<dbReference type="Gene3D" id="3.30.70.370">
    <property type="match status" value="2"/>
</dbReference>
<dbReference type="SUPFAM" id="SSF56672">
    <property type="entry name" value="DNA/RNA polymerases"/>
    <property type="match status" value="1"/>
</dbReference>
<evidence type="ECO:0000256" key="2">
    <source>
        <dbReference type="SAM" id="MobiDB-lite"/>
    </source>
</evidence>
<dbReference type="AlphaFoldDB" id="A0A0F9IAH0"/>
<feature type="region of interest" description="Disordered" evidence="2">
    <location>
        <begin position="296"/>
        <end position="323"/>
    </location>
</feature>
<dbReference type="GO" id="GO:0006261">
    <property type="term" value="P:DNA-templated DNA replication"/>
    <property type="evidence" value="ECO:0007669"/>
    <property type="project" value="InterPro"/>
</dbReference>
<evidence type="ECO:0000313" key="4">
    <source>
        <dbReference type="EMBL" id="KKL90780.1"/>
    </source>
</evidence>
<comment type="caution">
    <text evidence="4">The sequence shown here is derived from an EMBL/GenBank/DDBJ whole genome shotgun (WGS) entry which is preliminary data.</text>
</comment>
<dbReference type="GO" id="GO:0003677">
    <property type="term" value="F:DNA binding"/>
    <property type="evidence" value="ECO:0007669"/>
    <property type="project" value="InterPro"/>
</dbReference>
<proteinExistence type="predicted"/>
<gene>
    <name evidence="4" type="ORF">LCGC14_1901290</name>
</gene>
<sequence>MENALIVDLETTTPGPKPDFRVDSVTQVGWLPLDGDGARWAECMCPLPPFDPIVCHNAMYDVGILWREHHSNCNRIAKARWVGNLDIHDTLALAYAQGKQDLSLKGLGASELGVVTVPYNQRHLIGEEQYLAQDLFLTRDLLKLLLPRNCGTAYDIDRALIPALIDCSYRGYEVDQEGIEYAIIRAEASRYGVELAFEKMTRGTEILHSRRKRTRKSGVDYVEKHGPPSIGSPSQVGRLLDVPDTNKETLMALAASGGDRGILSDLILRWRKAAKALTTYFYPLQGKDKLTGLFNITPNEDMEGGTGTGRLSSERDNMQNQPPAVQRCLRAPEGYLLRRGDYPQIELRCAAEISDDPTMLAALSDPERDLHQETADRLFNGDRQRGKTFNFRELFIAGPAVKDVYPRFYEWAQEHWATVQRTSYSVSPNPFLHRRFIPLLAGDHARRAAVNHPPSSMAVYICKVAMNSLFQDGSLLVNQVHDQIQDYVPEDGDRDLQKKEMSSIMESVMREYLPRGGNA</sequence>
<feature type="domain" description="DNA-directed DNA polymerase family A palm" evidence="3">
    <location>
        <begin position="324"/>
        <end position="492"/>
    </location>
</feature>
<dbReference type="PANTHER" id="PTHR10133">
    <property type="entry name" value="DNA POLYMERASE I"/>
    <property type="match status" value="1"/>
</dbReference>
<dbReference type="InterPro" id="IPR001098">
    <property type="entry name" value="DNA-dir_DNA_pol_A_palm_dom"/>
</dbReference>
<dbReference type="InterPro" id="IPR002298">
    <property type="entry name" value="DNA_polymerase_A"/>
</dbReference>
<feature type="non-terminal residue" evidence="4">
    <location>
        <position position="519"/>
    </location>
</feature>